<dbReference type="Pfam" id="PF03729">
    <property type="entry name" value="DUF308"/>
    <property type="match status" value="1"/>
</dbReference>
<feature type="transmembrane region" description="Helical" evidence="1">
    <location>
        <begin position="81"/>
        <end position="102"/>
    </location>
</feature>
<name>A0A6J5ZBK4_9ZZZZ</name>
<gene>
    <name evidence="2" type="ORF">UFOPK3547_00392</name>
</gene>
<feature type="transmembrane region" description="Helical" evidence="1">
    <location>
        <begin position="165"/>
        <end position="186"/>
    </location>
</feature>
<keyword evidence="1" id="KW-0812">Transmembrane</keyword>
<reference evidence="2" key="1">
    <citation type="submission" date="2020-05" db="EMBL/GenBank/DDBJ databases">
        <authorList>
            <person name="Chiriac C."/>
            <person name="Salcher M."/>
            <person name="Ghai R."/>
            <person name="Kavagutti S V."/>
        </authorList>
    </citation>
    <scope>NUCLEOTIDE SEQUENCE</scope>
</reference>
<keyword evidence="1" id="KW-0472">Membrane</keyword>
<evidence type="ECO:0000313" key="2">
    <source>
        <dbReference type="EMBL" id="CAB4338798.1"/>
    </source>
</evidence>
<proteinExistence type="predicted"/>
<dbReference type="InterPro" id="IPR052712">
    <property type="entry name" value="Acid_resist_chaperone_HdeD"/>
</dbReference>
<dbReference type="PANTHER" id="PTHR34989:SF1">
    <property type="entry name" value="PROTEIN HDED"/>
    <property type="match status" value="1"/>
</dbReference>
<dbReference type="InterPro" id="IPR005325">
    <property type="entry name" value="DUF308_memb"/>
</dbReference>
<evidence type="ECO:0000256" key="1">
    <source>
        <dbReference type="SAM" id="Phobius"/>
    </source>
</evidence>
<dbReference type="GO" id="GO:0005886">
    <property type="term" value="C:plasma membrane"/>
    <property type="evidence" value="ECO:0007669"/>
    <property type="project" value="TreeGrafter"/>
</dbReference>
<accession>A0A6J5ZBK4</accession>
<feature type="transmembrane region" description="Helical" evidence="1">
    <location>
        <begin position="136"/>
        <end position="153"/>
    </location>
</feature>
<keyword evidence="1" id="KW-1133">Transmembrane helix</keyword>
<dbReference type="AlphaFoldDB" id="A0A6J5ZBK4"/>
<feature type="transmembrane region" description="Helical" evidence="1">
    <location>
        <begin position="25"/>
        <end position="44"/>
    </location>
</feature>
<protein>
    <submittedName>
        <fullName evidence="2">Unannotated protein</fullName>
    </submittedName>
</protein>
<dbReference type="PANTHER" id="PTHR34989">
    <property type="entry name" value="PROTEIN HDED"/>
    <property type="match status" value="1"/>
</dbReference>
<sequence length="195" mass="21888">MNQLDSAIAEAPPEVREAVKQMSNFWWLWLVFGIIWIIVALVILQFDTASLKLIGVIVGAMFIGAGVQYMAISTLVHKWSWAWLLLGALLIIAGVVAIFNPAETFEDVASVLGFIFLLVAFTWIFQAFAERDHNDLWWLGLVSGVLMLIIAFWTSGQFFNTKVHLLIVFAGIWALMAGITDVMRAFQFKHVGEKL</sequence>
<dbReference type="EMBL" id="CAESAN010000022">
    <property type="protein sequence ID" value="CAB4338798.1"/>
    <property type="molecule type" value="Genomic_DNA"/>
</dbReference>
<feature type="transmembrane region" description="Helical" evidence="1">
    <location>
        <begin position="108"/>
        <end position="129"/>
    </location>
</feature>
<organism evidence="2">
    <name type="scientific">freshwater metagenome</name>
    <dbReference type="NCBI Taxonomy" id="449393"/>
    <lineage>
        <taxon>unclassified sequences</taxon>
        <taxon>metagenomes</taxon>
        <taxon>ecological metagenomes</taxon>
    </lineage>
</organism>
<feature type="transmembrane region" description="Helical" evidence="1">
    <location>
        <begin position="50"/>
        <end position="69"/>
    </location>
</feature>